<keyword evidence="4" id="KW-1185">Reference proteome</keyword>
<evidence type="ECO:0000313" key="4">
    <source>
        <dbReference type="Proteomes" id="UP000398389"/>
    </source>
</evidence>
<dbReference type="GO" id="GO:0035145">
    <property type="term" value="C:exon-exon junction complex"/>
    <property type="evidence" value="ECO:0007669"/>
    <property type="project" value="TreeGrafter"/>
</dbReference>
<dbReference type="GO" id="GO:0005737">
    <property type="term" value="C:cytoplasm"/>
    <property type="evidence" value="ECO:0007669"/>
    <property type="project" value="TreeGrafter"/>
</dbReference>
<accession>A0A5E8C7Q6</accession>
<feature type="domain" description="WIBG Mago-binding" evidence="2">
    <location>
        <begin position="16"/>
        <end position="42"/>
    </location>
</feature>
<dbReference type="OrthoDB" id="21625at2759"/>
<dbReference type="InterPro" id="IPR036348">
    <property type="entry name" value="WIBG_N_sf"/>
</dbReference>
<proteinExistence type="predicted"/>
<feature type="compositionally biased region" description="Basic and acidic residues" evidence="1">
    <location>
        <begin position="84"/>
        <end position="107"/>
    </location>
</feature>
<dbReference type="SUPFAM" id="SSF101931">
    <property type="entry name" value="Pym (Within the bgcn gene intron protein, WIBG), N-terminal domain"/>
    <property type="match status" value="1"/>
</dbReference>
<dbReference type="GeneID" id="43584426"/>
<dbReference type="AlphaFoldDB" id="A0A5E8C7Q6"/>
<dbReference type="Proteomes" id="UP000398389">
    <property type="component" value="Unassembled WGS sequence"/>
</dbReference>
<evidence type="ECO:0000256" key="1">
    <source>
        <dbReference type="SAM" id="MobiDB-lite"/>
    </source>
</evidence>
<organism evidence="3 4">
    <name type="scientific">Magnusiomyces paraingens</name>
    <dbReference type="NCBI Taxonomy" id="2606893"/>
    <lineage>
        <taxon>Eukaryota</taxon>
        <taxon>Fungi</taxon>
        <taxon>Dikarya</taxon>
        <taxon>Ascomycota</taxon>
        <taxon>Saccharomycotina</taxon>
        <taxon>Dipodascomycetes</taxon>
        <taxon>Dipodascales</taxon>
        <taxon>Dipodascaceae</taxon>
        <taxon>Magnusiomyces</taxon>
    </lineage>
</organism>
<protein>
    <recommendedName>
        <fullName evidence="2">WIBG Mago-binding domain-containing protein</fullName>
    </recommendedName>
</protein>
<dbReference type="InterPro" id="IPR015362">
    <property type="entry name" value="WIBG_mago-bd"/>
</dbReference>
<name>A0A5E8C7Q6_9ASCO</name>
<dbReference type="RefSeq" id="XP_031856217.1">
    <property type="nucleotide sequence ID" value="XM_032000326.1"/>
</dbReference>
<dbReference type="InterPro" id="IPR039333">
    <property type="entry name" value="PYM1"/>
</dbReference>
<sequence length="146" mass="16843">MNKEKPVPDKCEKYENQRMVGGSIRADGSVRKTYKIRPGYTPPEEVQRYVPRAKRFQGTSEPIKSGKITVKNLEEFPALGSKSSETKLKDKHENTNETLERNNTKQLRTENIDKLMEGLCISQSTEKEVNKKSLYIPPWKRKSQSK</sequence>
<dbReference type="EMBL" id="CABVLU010000004">
    <property type="protein sequence ID" value="VVT57256.1"/>
    <property type="molecule type" value="Genomic_DNA"/>
</dbReference>
<dbReference type="SMART" id="SM01273">
    <property type="entry name" value="Mago-bind"/>
    <property type="match status" value="1"/>
</dbReference>
<dbReference type="PANTHER" id="PTHR22959">
    <property type="entry name" value="PYM PROTEIN"/>
    <property type="match status" value="1"/>
</dbReference>
<evidence type="ECO:0000259" key="2">
    <source>
        <dbReference type="SMART" id="SM01273"/>
    </source>
</evidence>
<reference evidence="3 4" key="1">
    <citation type="submission" date="2019-09" db="EMBL/GenBank/DDBJ databases">
        <authorList>
            <person name="Brejova B."/>
        </authorList>
    </citation>
    <scope>NUCLEOTIDE SEQUENCE [LARGE SCALE GENOMIC DNA]</scope>
</reference>
<dbReference type="GO" id="GO:1903259">
    <property type="term" value="P:exon-exon junction complex disassembly"/>
    <property type="evidence" value="ECO:0007669"/>
    <property type="project" value="InterPro"/>
</dbReference>
<dbReference type="GO" id="GO:0003723">
    <property type="term" value="F:RNA binding"/>
    <property type="evidence" value="ECO:0007669"/>
    <property type="project" value="TreeGrafter"/>
</dbReference>
<feature type="region of interest" description="Disordered" evidence="1">
    <location>
        <begin position="79"/>
        <end position="107"/>
    </location>
</feature>
<dbReference type="PANTHER" id="PTHR22959:SF0">
    <property type="entry name" value="PARTNER OF Y14 AND MAGO"/>
    <property type="match status" value="1"/>
</dbReference>
<gene>
    <name evidence="3" type="ORF">SAPINGB_P005612</name>
</gene>
<evidence type="ECO:0000313" key="3">
    <source>
        <dbReference type="EMBL" id="VVT57256.1"/>
    </source>
</evidence>
<dbReference type="Pfam" id="PF09282">
    <property type="entry name" value="Mago-bind"/>
    <property type="match status" value="1"/>
</dbReference>